<accession>A0ABD1YDB8</accession>
<name>A0ABD1YDB8_9MARC</name>
<feature type="region of interest" description="Disordered" evidence="1">
    <location>
        <begin position="63"/>
        <end position="95"/>
    </location>
</feature>
<dbReference type="EMBL" id="JBHFFA010000004">
    <property type="protein sequence ID" value="KAL2628673.1"/>
    <property type="molecule type" value="Genomic_DNA"/>
</dbReference>
<reference evidence="2 3" key="1">
    <citation type="submission" date="2024-09" db="EMBL/GenBank/DDBJ databases">
        <title>Chromosome-scale assembly of Riccia fluitans.</title>
        <authorList>
            <person name="Paukszto L."/>
            <person name="Sawicki J."/>
            <person name="Karawczyk K."/>
            <person name="Piernik-Szablinska J."/>
            <person name="Szczecinska M."/>
            <person name="Mazdziarz M."/>
        </authorList>
    </citation>
    <scope>NUCLEOTIDE SEQUENCE [LARGE SCALE GENOMIC DNA]</scope>
    <source>
        <strain evidence="2">Rf_01</strain>
        <tissue evidence="2">Aerial parts of the thallus</tissue>
    </source>
</reference>
<keyword evidence="3" id="KW-1185">Reference proteome</keyword>
<evidence type="ECO:0000313" key="2">
    <source>
        <dbReference type="EMBL" id="KAL2628673.1"/>
    </source>
</evidence>
<feature type="compositionally biased region" description="Polar residues" evidence="1">
    <location>
        <begin position="63"/>
        <end position="74"/>
    </location>
</feature>
<evidence type="ECO:0000256" key="1">
    <source>
        <dbReference type="SAM" id="MobiDB-lite"/>
    </source>
</evidence>
<gene>
    <name evidence="2" type="ORF">R1flu_013359</name>
</gene>
<proteinExistence type="predicted"/>
<evidence type="ECO:0000313" key="3">
    <source>
        <dbReference type="Proteomes" id="UP001605036"/>
    </source>
</evidence>
<organism evidence="2 3">
    <name type="scientific">Riccia fluitans</name>
    <dbReference type="NCBI Taxonomy" id="41844"/>
    <lineage>
        <taxon>Eukaryota</taxon>
        <taxon>Viridiplantae</taxon>
        <taxon>Streptophyta</taxon>
        <taxon>Embryophyta</taxon>
        <taxon>Marchantiophyta</taxon>
        <taxon>Marchantiopsida</taxon>
        <taxon>Marchantiidae</taxon>
        <taxon>Marchantiales</taxon>
        <taxon>Ricciaceae</taxon>
        <taxon>Riccia</taxon>
    </lineage>
</organism>
<dbReference type="Proteomes" id="UP001605036">
    <property type="component" value="Unassembled WGS sequence"/>
</dbReference>
<comment type="caution">
    <text evidence="2">The sequence shown here is derived from an EMBL/GenBank/DDBJ whole genome shotgun (WGS) entry which is preliminary data.</text>
</comment>
<protein>
    <submittedName>
        <fullName evidence="2">Uncharacterized protein</fullName>
    </submittedName>
</protein>
<dbReference type="AlphaFoldDB" id="A0ABD1YDB8"/>
<sequence length="95" mass="10414">MPVLGGKPTVVKPAKKKWTRESSSINMLEGSPTMVSHRAPALLLIEEENQDAAQRLSLNIQNRFPSGNDTQRCITNALDPESATDIGKNQAEQEL</sequence>